<dbReference type="PANTHER" id="PTHR35301">
    <property type="entry name" value="CLAVATA3/ESR (CLE)-RELATED PROTEIN 41-RELATED"/>
    <property type="match status" value="1"/>
</dbReference>
<evidence type="ECO:0008006" key="5">
    <source>
        <dbReference type="Google" id="ProtNLM"/>
    </source>
</evidence>
<protein>
    <recommendedName>
        <fullName evidence="5">CLAVATA3/ESR (CLE)-related protein 44</fullName>
    </recommendedName>
</protein>
<evidence type="ECO:0000256" key="1">
    <source>
        <dbReference type="SAM" id="MobiDB-lite"/>
    </source>
</evidence>
<name>A0A822XXR3_NELNU</name>
<evidence type="ECO:0000313" key="3">
    <source>
        <dbReference type="EMBL" id="DAD23899.1"/>
    </source>
</evidence>
<comment type="caution">
    <text evidence="3">The sequence shown here is derived from an EMBL/GenBank/DDBJ whole genome shotgun (WGS) entry which is preliminary data.</text>
</comment>
<dbReference type="Proteomes" id="UP000607653">
    <property type="component" value="Unassembled WGS sequence"/>
</dbReference>
<evidence type="ECO:0000256" key="2">
    <source>
        <dbReference type="SAM" id="Phobius"/>
    </source>
</evidence>
<feature type="compositionally biased region" description="Low complexity" evidence="1">
    <location>
        <begin position="70"/>
        <end position="79"/>
    </location>
</feature>
<reference evidence="3 4" key="1">
    <citation type="journal article" date="2020" name="Mol. Biol. Evol.">
        <title>Distinct Expression and Methylation Patterns for Genes with Different Fates following a Single Whole-Genome Duplication in Flowering Plants.</title>
        <authorList>
            <person name="Shi T."/>
            <person name="Rahmani R.S."/>
            <person name="Gugger P.F."/>
            <person name="Wang M."/>
            <person name="Li H."/>
            <person name="Zhang Y."/>
            <person name="Li Z."/>
            <person name="Wang Q."/>
            <person name="Van de Peer Y."/>
            <person name="Marchal K."/>
            <person name="Chen J."/>
        </authorList>
    </citation>
    <scope>NUCLEOTIDE SEQUENCE [LARGE SCALE GENOMIC DNA]</scope>
    <source>
        <tissue evidence="3">Leaf</tissue>
    </source>
</reference>
<gene>
    <name evidence="3" type="ORF">HUJ06_025362</name>
</gene>
<organism evidence="3 4">
    <name type="scientific">Nelumbo nucifera</name>
    <name type="common">Sacred lotus</name>
    <dbReference type="NCBI Taxonomy" id="4432"/>
    <lineage>
        <taxon>Eukaryota</taxon>
        <taxon>Viridiplantae</taxon>
        <taxon>Streptophyta</taxon>
        <taxon>Embryophyta</taxon>
        <taxon>Tracheophyta</taxon>
        <taxon>Spermatophyta</taxon>
        <taxon>Magnoliopsida</taxon>
        <taxon>Proteales</taxon>
        <taxon>Nelumbonaceae</taxon>
        <taxon>Nelumbo</taxon>
    </lineage>
</organism>
<dbReference type="GO" id="GO:0033612">
    <property type="term" value="F:receptor serine/threonine kinase binding"/>
    <property type="evidence" value="ECO:0007669"/>
    <property type="project" value="InterPro"/>
</dbReference>
<feature type="transmembrane region" description="Helical" evidence="2">
    <location>
        <begin position="32"/>
        <end position="49"/>
    </location>
</feature>
<dbReference type="AlphaFoldDB" id="A0A822XXR3"/>
<evidence type="ECO:0000313" key="4">
    <source>
        <dbReference type="Proteomes" id="UP000607653"/>
    </source>
</evidence>
<dbReference type="GO" id="GO:0010089">
    <property type="term" value="P:xylem development"/>
    <property type="evidence" value="ECO:0007669"/>
    <property type="project" value="InterPro"/>
</dbReference>
<feature type="region of interest" description="Disordered" evidence="1">
    <location>
        <begin position="62"/>
        <end position="122"/>
    </location>
</feature>
<accession>A0A822XXR3</accession>
<dbReference type="InterPro" id="IPR037495">
    <property type="entry name" value="CLE41/42/44"/>
</dbReference>
<dbReference type="EMBL" id="DUZY01000001">
    <property type="protein sequence ID" value="DAD23899.1"/>
    <property type="molecule type" value="Genomic_DNA"/>
</dbReference>
<sequence length="122" mass="13268">MDFDLLWDLGGWFLGLDCMAASTAIDGSSSKSQAFLLFVSLLFMLLLLARPADQLRMSMASSFPSKKLLSESSTTTQSTMKLHPQQTKTPHHTSSSSTSTSTRQFEASAHEVPSGPNPISNR</sequence>
<keyword evidence="2" id="KW-0812">Transmembrane</keyword>
<proteinExistence type="predicted"/>
<keyword evidence="4" id="KW-1185">Reference proteome</keyword>
<keyword evidence="2" id="KW-0472">Membrane</keyword>
<dbReference type="PANTHER" id="PTHR35301:SF1">
    <property type="entry name" value="CLAVATA3_ESR (CLE)-RELATED PROTEIN 41-RELATED"/>
    <property type="match status" value="1"/>
</dbReference>
<keyword evidence="2" id="KW-1133">Transmembrane helix</keyword>
<feature type="compositionally biased region" description="Low complexity" evidence="1">
    <location>
        <begin position="93"/>
        <end position="102"/>
    </location>
</feature>